<dbReference type="Gene3D" id="2.40.70.10">
    <property type="entry name" value="Acid Proteases"/>
    <property type="match status" value="1"/>
</dbReference>
<dbReference type="Proteomes" id="UP000714275">
    <property type="component" value="Unassembled WGS sequence"/>
</dbReference>
<proteinExistence type="predicted"/>
<keyword evidence="2" id="KW-1185">Reference proteome</keyword>
<dbReference type="SUPFAM" id="SSF50630">
    <property type="entry name" value="Acid proteases"/>
    <property type="match status" value="1"/>
</dbReference>
<comment type="caution">
    <text evidence="1">The sequence shown here is derived from an EMBL/GenBank/DDBJ whole genome shotgun (WGS) entry which is preliminary data.</text>
</comment>
<accession>A0A9P6ZQK6</accession>
<dbReference type="InterPro" id="IPR021109">
    <property type="entry name" value="Peptidase_aspartic_dom_sf"/>
</dbReference>
<organism evidence="1 2">
    <name type="scientific">Suillus placidus</name>
    <dbReference type="NCBI Taxonomy" id="48579"/>
    <lineage>
        <taxon>Eukaryota</taxon>
        <taxon>Fungi</taxon>
        <taxon>Dikarya</taxon>
        <taxon>Basidiomycota</taxon>
        <taxon>Agaricomycotina</taxon>
        <taxon>Agaricomycetes</taxon>
        <taxon>Agaricomycetidae</taxon>
        <taxon>Boletales</taxon>
        <taxon>Suillineae</taxon>
        <taxon>Suillaceae</taxon>
        <taxon>Suillus</taxon>
    </lineage>
</organism>
<dbReference type="AlphaFoldDB" id="A0A9P6ZQK6"/>
<protein>
    <submittedName>
        <fullName evidence="1">Uncharacterized protein</fullName>
    </submittedName>
</protein>
<dbReference type="EMBL" id="JABBWD010000037">
    <property type="protein sequence ID" value="KAG1774939.1"/>
    <property type="molecule type" value="Genomic_DNA"/>
</dbReference>
<gene>
    <name evidence="1" type="ORF">EV702DRAFT_936871</name>
</gene>
<dbReference type="OrthoDB" id="5535068at2759"/>
<feature type="non-terminal residue" evidence="1">
    <location>
        <position position="1"/>
    </location>
</feature>
<feature type="non-terminal residue" evidence="1">
    <location>
        <position position="76"/>
    </location>
</feature>
<sequence>AIYDTGSEINILNTSIYRQGLGLLADMDHKTNLRDANGGLGNLQGIIHSVPIDIGSIKTIGTVLLNEKAPFELLLG</sequence>
<evidence type="ECO:0000313" key="2">
    <source>
        <dbReference type="Proteomes" id="UP000714275"/>
    </source>
</evidence>
<evidence type="ECO:0000313" key="1">
    <source>
        <dbReference type="EMBL" id="KAG1774939.1"/>
    </source>
</evidence>
<reference evidence="1" key="1">
    <citation type="journal article" date="2020" name="New Phytol.">
        <title>Comparative genomics reveals dynamic genome evolution in host specialist ectomycorrhizal fungi.</title>
        <authorList>
            <person name="Lofgren L.A."/>
            <person name="Nguyen N.H."/>
            <person name="Vilgalys R."/>
            <person name="Ruytinx J."/>
            <person name="Liao H.L."/>
            <person name="Branco S."/>
            <person name="Kuo A."/>
            <person name="LaButti K."/>
            <person name="Lipzen A."/>
            <person name="Andreopoulos W."/>
            <person name="Pangilinan J."/>
            <person name="Riley R."/>
            <person name="Hundley H."/>
            <person name="Na H."/>
            <person name="Barry K."/>
            <person name="Grigoriev I.V."/>
            <person name="Stajich J.E."/>
            <person name="Kennedy P.G."/>
        </authorList>
    </citation>
    <scope>NUCLEOTIDE SEQUENCE</scope>
    <source>
        <strain evidence="1">DOB743</strain>
    </source>
</reference>
<name>A0A9P6ZQK6_9AGAM</name>